<reference evidence="2" key="1">
    <citation type="journal article" date="2012" name="Mol. Plant Microbe Interact.">
        <title>A highly conserved effector in Fusarium oxysporum is required for full virulence on Arabidopsis.</title>
        <authorList>
            <person name="Thatcher L.F."/>
            <person name="Gardiner D.M."/>
            <person name="Kazan K."/>
            <person name="Manners J."/>
        </authorList>
    </citation>
    <scope>NUCLEOTIDE SEQUENCE [LARGE SCALE GENOMIC DNA]</scope>
    <source>
        <strain evidence="2">Fo5176</strain>
    </source>
</reference>
<dbReference type="EnsemblFungi" id="FOXG_13666T0">
    <property type="protein sequence ID" value="FOXG_13666P0"/>
    <property type="gene ID" value="FOXG_13666"/>
</dbReference>
<evidence type="ECO:0000313" key="2">
    <source>
        <dbReference type="Proteomes" id="UP000002489"/>
    </source>
</evidence>
<proteinExistence type="predicted"/>
<dbReference type="AlphaFoldDB" id="A0A0D2YBI8"/>
<name>A0A0D2YBI8_FUSOF</name>
<accession>A0A0D2YBI8</accession>
<reference evidence="1" key="2">
    <citation type="submission" date="2025-08" db="UniProtKB">
        <authorList>
            <consortium name="EnsemblFungi"/>
        </authorList>
    </citation>
    <scope>IDENTIFICATION</scope>
    <source>
        <strain evidence="1">4287 / CBS 123668 / FGSC 9935 / NRRL 34936</strain>
    </source>
</reference>
<protein>
    <submittedName>
        <fullName evidence="1">Uncharacterized protein</fullName>
    </submittedName>
</protein>
<dbReference type="Proteomes" id="UP000002489">
    <property type="component" value="Unassembled WGS sequence"/>
</dbReference>
<organism evidence="1 2">
    <name type="scientific">Fusarium oxysporum (strain Fo5176)</name>
    <name type="common">Fusarium vascular wilt</name>
    <dbReference type="NCBI Taxonomy" id="660025"/>
    <lineage>
        <taxon>Eukaryota</taxon>
        <taxon>Fungi</taxon>
        <taxon>Dikarya</taxon>
        <taxon>Ascomycota</taxon>
        <taxon>Pezizomycotina</taxon>
        <taxon>Sordariomycetes</taxon>
        <taxon>Hypocreomycetidae</taxon>
        <taxon>Hypocreales</taxon>
        <taxon>Nectriaceae</taxon>
        <taxon>Fusarium</taxon>
        <taxon>Fusarium oxysporum species complex</taxon>
    </lineage>
</organism>
<evidence type="ECO:0000313" key="1">
    <source>
        <dbReference type="EnsemblFungi" id="FOXG_13666P0"/>
    </source>
</evidence>
<sequence length="164" mass="18568">MVSHSPESFVKKFCAEVREGMQPYRKQDPCWTLAYCQNSRDQASLLESMGRHNWDKDHYEGVLKLLKLGTLKDFVFMEDFSLYCATDKKTEKAASEALKDSGIQAIIKIGSNVIGYNFFGQKSNESGVGFWCVGGDGYSYTKGFQLPPKPLEEQNLRNNIELVC</sequence>